<gene>
    <name evidence="2" type="primary">NDRG4</name>
</gene>
<reference evidence="2" key="2">
    <citation type="submission" date="2025-08" db="UniProtKB">
        <authorList>
            <consortium name="Ensembl"/>
        </authorList>
    </citation>
    <scope>IDENTIFICATION</scope>
</reference>
<accession>A0A8C9WAF2</accession>
<keyword evidence="3" id="KW-1185">Reference proteome</keyword>
<dbReference type="InterPro" id="IPR029058">
    <property type="entry name" value="AB_hydrolase_fold"/>
</dbReference>
<dbReference type="PANTHER" id="PTHR11034">
    <property type="entry name" value="N-MYC DOWNSTREAM REGULATED"/>
    <property type="match status" value="1"/>
</dbReference>
<dbReference type="InterPro" id="IPR004142">
    <property type="entry name" value="NDRG"/>
</dbReference>
<dbReference type="GeneTree" id="ENSGT00950000182872"/>
<reference evidence="2" key="3">
    <citation type="submission" date="2025-09" db="UniProtKB">
        <authorList>
            <consortium name="Ensembl"/>
        </authorList>
    </citation>
    <scope>IDENTIFICATION</scope>
</reference>
<protein>
    <submittedName>
        <fullName evidence="2">NDRG family member 4</fullName>
    </submittedName>
</protein>
<organism evidence="2 3">
    <name type="scientific">Scleropages formosus</name>
    <name type="common">Asian bonytongue</name>
    <name type="synonym">Osteoglossum formosum</name>
    <dbReference type="NCBI Taxonomy" id="113540"/>
    <lineage>
        <taxon>Eukaryota</taxon>
        <taxon>Metazoa</taxon>
        <taxon>Chordata</taxon>
        <taxon>Craniata</taxon>
        <taxon>Vertebrata</taxon>
        <taxon>Euteleostomi</taxon>
        <taxon>Actinopterygii</taxon>
        <taxon>Neopterygii</taxon>
        <taxon>Teleostei</taxon>
        <taxon>Osteoglossocephala</taxon>
        <taxon>Osteoglossomorpha</taxon>
        <taxon>Osteoglossiformes</taxon>
        <taxon>Osteoglossidae</taxon>
        <taxon>Scleropages</taxon>
    </lineage>
</organism>
<evidence type="ECO:0000313" key="3">
    <source>
        <dbReference type="Proteomes" id="UP000694397"/>
    </source>
</evidence>
<name>A0A8C9WAF2_SCLFO</name>
<dbReference type="Gene3D" id="3.40.50.1820">
    <property type="entry name" value="alpha/beta hydrolase"/>
    <property type="match status" value="1"/>
</dbReference>
<evidence type="ECO:0000313" key="2">
    <source>
        <dbReference type="Ensembl" id="ENSSFOP00015072678.1"/>
    </source>
</evidence>
<evidence type="ECO:0000256" key="1">
    <source>
        <dbReference type="ARBA" id="ARBA00005598"/>
    </source>
</evidence>
<dbReference type="SUPFAM" id="SSF53474">
    <property type="entry name" value="alpha/beta-Hydrolases"/>
    <property type="match status" value="1"/>
</dbReference>
<dbReference type="Ensembl" id="ENSSFOT00015054270.1">
    <property type="protein sequence ID" value="ENSSFOP00015072678.1"/>
    <property type="gene ID" value="ENSSFOG00015012123.2"/>
</dbReference>
<reference evidence="2 3" key="1">
    <citation type="submission" date="2019-04" db="EMBL/GenBank/DDBJ databases">
        <authorList>
            <consortium name="Wellcome Sanger Institute Data Sharing"/>
        </authorList>
    </citation>
    <scope>NUCLEOTIDE SEQUENCE [LARGE SCALE GENOMIC DNA]</scope>
</reference>
<dbReference type="AlphaFoldDB" id="A0A8C9WAF2"/>
<sequence length="207" mass="22993">RMAWLLDYPFTEEKPLLEEQKGAQDTDMVGEYDIKTPLGLLHVEIRGQEKGNKPAILTYHDVGLNYQLCFSTLFNCHEMQEITKHFAVCHVDAPGQQTGATQLPPGYQYPTMKQLAGMLGQCKRRIVGMGVGAGAYISANFALLFPDLVEGLVLVNIDASGRGWIDWTTSKVSAEHCILTHTLHGLLTEAYNGSLSYEPSSLLYKWS</sequence>
<dbReference type="Proteomes" id="UP000694397">
    <property type="component" value="Chromosome 1"/>
</dbReference>
<comment type="similarity">
    <text evidence="1">Belongs to the NDRG family.</text>
</comment>
<dbReference type="Pfam" id="PF03096">
    <property type="entry name" value="Ndr"/>
    <property type="match status" value="1"/>
</dbReference>
<proteinExistence type="inferred from homology"/>